<evidence type="ECO:0000256" key="7">
    <source>
        <dbReference type="ARBA" id="ARBA00022989"/>
    </source>
</evidence>
<sequence length="306" mass="32390">MTKVKPKPLSNLAFTFREARTILSLSGLSSLLSIISLTLIFFVAILAGSSWWLSSLLVDALKNEAEISVYYAPDLGEAGAPGLEALVSRVGAVEGVRTVKPVSAAQAFDAMSEILGTDASVLTHFQENPFEAYLEVGVDLGNLAALIAKVQALEGVDYVRDNQSILEKVASIARLVTGIAIFVAAAVGTATLIVTAHIVREGVHANREQIMTLKLLGAPNGFIYRPFLLEGVLITTAAGLLASLLFWAFARSVGPMATELISFLPPFQFTKLLPVVTVTTLCASALLGLTASLLGLGLVRNHGMRV</sequence>
<dbReference type="RefSeq" id="WP_092589924.1">
    <property type="nucleotide sequence ID" value="NZ_FMWL01000004.1"/>
</dbReference>
<evidence type="ECO:0000256" key="3">
    <source>
        <dbReference type="ARBA" id="ARBA00021907"/>
    </source>
</evidence>
<comment type="similarity">
    <text evidence="2 10">Belongs to the ABC-4 integral membrane protein family. FtsX subfamily.</text>
</comment>
<dbReference type="AlphaFoldDB" id="A0A1G5RVU7"/>
<keyword evidence="15" id="KW-1185">Reference proteome</keyword>
<dbReference type="InterPro" id="IPR004513">
    <property type="entry name" value="FtsX"/>
</dbReference>
<keyword evidence="5 10" id="KW-0132">Cell division</keyword>
<dbReference type="InterPro" id="IPR040690">
    <property type="entry name" value="FtsX_ECD"/>
</dbReference>
<keyword evidence="7 11" id="KW-1133">Transmembrane helix</keyword>
<dbReference type="EMBL" id="FMWL01000004">
    <property type="protein sequence ID" value="SCZ78166.1"/>
    <property type="molecule type" value="Genomic_DNA"/>
</dbReference>
<accession>A0A1G5RVU7</accession>
<evidence type="ECO:0000256" key="5">
    <source>
        <dbReference type="ARBA" id="ARBA00022618"/>
    </source>
</evidence>
<dbReference type="STRING" id="1120920.SAMN03080599_01125"/>
<dbReference type="PANTHER" id="PTHR47755:SF1">
    <property type="entry name" value="CELL DIVISION PROTEIN FTSX"/>
    <property type="match status" value="1"/>
</dbReference>
<dbReference type="Proteomes" id="UP000199208">
    <property type="component" value="Unassembled WGS sequence"/>
</dbReference>
<feature type="domain" description="FtsX extracellular" evidence="13">
    <location>
        <begin position="66"/>
        <end position="159"/>
    </location>
</feature>
<protein>
    <recommendedName>
        <fullName evidence="3 10">Cell division protein FtsX</fullName>
    </recommendedName>
</protein>
<evidence type="ECO:0000259" key="13">
    <source>
        <dbReference type="Pfam" id="PF18075"/>
    </source>
</evidence>
<dbReference type="InterPro" id="IPR003838">
    <property type="entry name" value="ABC3_permease_C"/>
</dbReference>
<dbReference type="GO" id="GO:0051301">
    <property type="term" value="P:cell division"/>
    <property type="evidence" value="ECO:0007669"/>
    <property type="project" value="UniProtKB-KW"/>
</dbReference>
<keyword evidence="4 10" id="KW-1003">Cell membrane</keyword>
<dbReference type="GO" id="GO:0005886">
    <property type="term" value="C:plasma membrane"/>
    <property type="evidence" value="ECO:0007669"/>
    <property type="project" value="UniProtKB-SubCell"/>
</dbReference>
<evidence type="ECO:0000256" key="10">
    <source>
        <dbReference type="PIRNR" id="PIRNR003097"/>
    </source>
</evidence>
<evidence type="ECO:0000259" key="12">
    <source>
        <dbReference type="Pfam" id="PF02687"/>
    </source>
</evidence>
<evidence type="ECO:0000256" key="2">
    <source>
        <dbReference type="ARBA" id="ARBA00007379"/>
    </source>
</evidence>
<dbReference type="Gene3D" id="3.30.70.3040">
    <property type="match status" value="1"/>
</dbReference>
<evidence type="ECO:0000256" key="9">
    <source>
        <dbReference type="ARBA" id="ARBA00023306"/>
    </source>
</evidence>
<feature type="transmembrane region" description="Helical" evidence="11">
    <location>
        <begin position="21"/>
        <end position="47"/>
    </location>
</feature>
<evidence type="ECO:0000256" key="1">
    <source>
        <dbReference type="ARBA" id="ARBA00004651"/>
    </source>
</evidence>
<proteinExistence type="inferred from homology"/>
<feature type="transmembrane region" description="Helical" evidence="11">
    <location>
        <begin position="272"/>
        <end position="299"/>
    </location>
</feature>
<keyword evidence="6 11" id="KW-0812">Transmembrane</keyword>
<evidence type="ECO:0000313" key="14">
    <source>
        <dbReference type="EMBL" id="SCZ78166.1"/>
    </source>
</evidence>
<name>A0A1G5RVU7_9FIRM</name>
<dbReference type="Pfam" id="PF18075">
    <property type="entry name" value="FtsX_ECD"/>
    <property type="match status" value="1"/>
</dbReference>
<dbReference type="OrthoDB" id="1952338at2"/>
<evidence type="ECO:0000256" key="4">
    <source>
        <dbReference type="ARBA" id="ARBA00022475"/>
    </source>
</evidence>
<evidence type="ECO:0000256" key="11">
    <source>
        <dbReference type="SAM" id="Phobius"/>
    </source>
</evidence>
<dbReference type="Pfam" id="PF02687">
    <property type="entry name" value="FtsX"/>
    <property type="match status" value="1"/>
</dbReference>
<evidence type="ECO:0000313" key="15">
    <source>
        <dbReference type="Proteomes" id="UP000199208"/>
    </source>
</evidence>
<feature type="domain" description="ABC3 transporter permease C-terminal" evidence="12">
    <location>
        <begin position="182"/>
        <end position="294"/>
    </location>
</feature>
<comment type="subcellular location">
    <subcellularLocation>
        <location evidence="1">Cell membrane</location>
        <topology evidence="1">Multi-pass membrane protein</topology>
    </subcellularLocation>
</comment>
<evidence type="ECO:0000256" key="8">
    <source>
        <dbReference type="ARBA" id="ARBA00023136"/>
    </source>
</evidence>
<reference evidence="14 15" key="1">
    <citation type="submission" date="2016-10" db="EMBL/GenBank/DDBJ databases">
        <authorList>
            <person name="de Groot N.N."/>
        </authorList>
    </citation>
    <scope>NUCLEOTIDE SEQUENCE [LARGE SCALE GENOMIC DNA]</scope>
    <source>
        <strain evidence="14 15">DSM 2784</strain>
    </source>
</reference>
<dbReference type="PIRSF" id="PIRSF003097">
    <property type="entry name" value="FtsX"/>
    <property type="match status" value="1"/>
</dbReference>
<comment type="function">
    <text evidence="10">Part of the ABC transporter FtsEX involved in asymmetric cellular division facilitating the initiation of sporulation.</text>
</comment>
<gene>
    <name evidence="14" type="ORF">SAMN03080599_01125</name>
</gene>
<organism evidence="14 15">
    <name type="scientific">Acidaminobacter hydrogenoformans DSM 2784</name>
    <dbReference type="NCBI Taxonomy" id="1120920"/>
    <lineage>
        <taxon>Bacteria</taxon>
        <taxon>Bacillati</taxon>
        <taxon>Bacillota</taxon>
        <taxon>Clostridia</taxon>
        <taxon>Peptostreptococcales</taxon>
        <taxon>Acidaminobacteraceae</taxon>
        <taxon>Acidaminobacter</taxon>
    </lineage>
</organism>
<feature type="transmembrane region" description="Helical" evidence="11">
    <location>
        <begin position="172"/>
        <end position="199"/>
    </location>
</feature>
<keyword evidence="8 10" id="KW-0472">Membrane</keyword>
<feature type="transmembrane region" description="Helical" evidence="11">
    <location>
        <begin position="227"/>
        <end position="250"/>
    </location>
</feature>
<keyword evidence="9 10" id="KW-0131">Cell cycle</keyword>
<evidence type="ECO:0000256" key="6">
    <source>
        <dbReference type="ARBA" id="ARBA00022692"/>
    </source>
</evidence>
<dbReference type="PANTHER" id="PTHR47755">
    <property type="entry name" value="CELL DIVISION PROTEIN FTSX"/>
    <property type="match status" value="1"/>
</dbReference>